<dbReference type="RefSeq" id="WP_006793152.1">
    <property type="nucleotide sequence ID" value="NZ_JAUYVT010000009.1"/>
</dbReference>
<sequence>MFKLLFIGLMLLSLHGNAVANSAPEIKKLRIVALAPHIVENLFAIGAGDNIVGTVDYADYPYEAKNIARIGGYYGISLEKLLALKPDLVIAWKSGNQQEDIAQIERLGIKVHLSNPTTIEAVQTELLTLGKLTGYEKQSQQVAKAFKQKLAAIIKNQQGKQPISGFYQLWAEPMMTTSESTWIGQLINTCHVNNVFANSTTPYPQISIENVIVTKPQIIIIPDEKSNTPQPNVNWQAWPEVPAVTNNQFIRVNADLLHRFTPRMLDGLADMCDKIDASRKIIKSM</sequence>
<dbReference type="PANTHER" id="PTHR30535">
    <property type="entry name" value="VITAMIN B12-BINDING PROTEIN"/>
    <property type="match status" value="1"/>
</dbReference>
<dbReference type="Proteomes" id="UP001177212">
    <property type="component" value="Unassembled WGS sequence"/>
</dbReference>
<dbReference type="CDD" id="cd01144">
    <property type="entry name" value="BtuF"/>
    <property type="match status" value="1"/>
</dbReference>
<evidence type="ECO:0000256" key="1">
    <source>
        <dbReference type="ARBA" id="ARBA00022729"/>
    </source>
</evidence>
<dbReference type="SUPFAM" id="SSF53807">
    <property type="entry name" value="Helical backbone' metal receptor"/>
    <property type="match status" value="1"/>
</dbReference>
<feature type="chain" id="PRO_5047493068" evidence="2">
    <location>
        <begin position="21"/>
        <end position="285"/>
    </location>
</feature>
<protein>
    <submittedName>
        <fullName evidence="4">Cobalamin-binding protein</fullName>
    </submittedName>
</protein>
<dbReference type="NCBIfam" id="NF038402">
    <property type="entry name" value="TroA_like"/>
    <property type="match status" value="1"/>
</dbReference>
<dbReference type="InterPro" id="IPR002491">
    <property type="entry name" value="ABC_transptr_periplasmic_BD"/>
</dbReference>
<dbReference type="Pfam" id="PF01497">
    <property type="entry name" value="Peripla_BP_2"/>
    <property type="match status" value="1"/>
</dbReference>
<comment type="caution">
    <text evidence="4">The sequence shown here is derived from an EMBL/GenBank/DDBJ whole genome shotgun (WGS) entry which is preliminary data.</text>
</comment>
<dbReference type="PROSITE" id="PS50983">
    <property type="entry name" value="FE_B12_PBP"/>
    <property type="match status" value="1"/>
</dbReference>
<proteinExistence type="predicted"/>
<feature type="signal peptide" evidence="2">
    <location>
        <begin position="1"/>
        <end position="20"/>
    </location>
</feature>
<name>A0ABT9FEM5_9GAMM</name>
<dbReference type="Gene3D" id="3.40.50.1980">
    <property type="entry name" value="Nitrogenase molybdenum iron protein domain"/>
    <property type="match status" value="2"/>
</dbReference>
<evidence type="ECO:0000313" key="5">
    <source>
        <dbReference type="Proteomes" id="UP001177212"/>
    </source>
</evidence>
<dbReference type="InterPro" id="IPR050902">
    <property type="entry name" value="ABC_Transporter_SBP"/>
</dbReference>
<keyword evidence="1 2" id="KW-0732">Signal</keyword>
<reference evidence="4" key="1">
    <citation type="submission" date="2023-07" db="EMBL/GenBank/DDBJ databases">
        <title>Genome content predicts the carbon catabolic preferences of heterotrophic bacteria.</title>
        <authorList>
            <person name="Gralka M."/>
        </authorList>
    </citation>
    <scope>NUCLEOTIDE SEQUENCE</scope>
    <source>
        <strain evidence="4">4G09</strain>
    </source>
</reference>
<organism evidence="4 5">
    <name type="scientific">Pseudoalteromonas marina</name>
    <dbReference type="NCBI Taxonomy" id="267375"/>
    <lineage>
        <taxon>Bacteria</taxon>
        <taxon>Pseudomonadati</taxon>
        <taxon>Pseudomonadota</taxon>
        <taxon>Gammaproteobacteria</taxon>
        <taxon>Alteromonadales</taxon>
        <taxon>Pseudoalteromonadaceae</taxon>
        <taxon>Pseudoalteromonas</taxon>
    </lineage>
</organism>
<accession>A0ABT9FEM5</accession>
<feature type="domain" description="Fe/B12 periplasmic-binding" evidence="3">
    <location>
        <begin position="30"/>
        <end position="279"/>
    </location>
</feature>
<dbReference type="PANTHER" id="PTHR30535:SF34">
    <property type="entry name" value="MOLYBDATE-BINDING PROTEIN MOLA"/>
    <property type="match status" value="1"/>
</dbReference>
<evidence type="ECO:0000259" key="3">
    <source>
        <dbReference type="PROSITE" id="PS50983"/>
    </source>
</evidence>
<evidence type="ECO:0000313" key="4">
    <source>
        <dbReference type="EMBL" id="MDP2565232.1"/>
    </source>
</evidence>
<gene>
    <name evidence="4" type="ORF">Q8W34_11370</name>
</gene>
<dbReference type="InterPro" id="IPR054828">
    <property type="entry name" value="Vit_B12_bind_prot"/>
</dbReference>
<keyword evidence="5" id="KW-1185">Reference proteome</keyword>
<evidence type="ECO:0000256" key="2">
    <source>
        <dbReference type="SAM" id="SignalP"/>
    </source>
</evidence>
<dbReference type="EMBL" id="JAUYVT010000009">
    <property type="protein sequence ID" value="MDP2565232.1"/>
    <property type="molecule type" value="Genomic_DNA"/>
</dbReference>